<keyword evidence="1" id="KW-0472">Membrane</keyword>
<feature type="transmembrane region" description="Helical" evidence="1">
    <location>
        <begin position="566"/>
        <end position="583"/>
    </location>
</feature>
<accession>W0F2Q9</accession>
<gene>
    <name evidence="2" type="ORF">NIASO_05375</name>
</gene>
<name>W0F2Q9_9BACT</name>
<evidence type="ECO:0000313" key="3">
    <source>
        <dbReference type="Proteomes" id="UP000003586"/>
    </source>
</evidence>
<feature type="transmembrane region" description="Helical" evidence="1">
    <location>
        <begin position="222"/>
        <end position="238"/>
    </location>
</feature>
<feature type="transmembrane region" description="Helical" evidence="1">
    <location>
        <begin position="447"/>
        <end position="465"/>
    </location>
</feature>
<feature type="transmembrane region" description="Helical" evidence="1">
    <location>
        <begin position="409"/>
        <end position="427"/>
    </location>
</feature>
<dbReference type="PANTHER" id="PTHR38454:SF1">
    <property type="entry name" value="INTEGRAL MEMBRANE PROTEIN"/>
    <property type="match status" value="1"/>
</dbReference>
<evidence type="ECO:0008006" key="4">
    <source>
        <dbReference type="Google" id="ProtNLM"/>
    </source>
</evidence>
<feature type="transmembrane region" description="Helical" evidence="1">
    <location>
        <begin position="541"/>
        <end position="559"/>
    </location>
</feature>
<dbReference type="STRING" id="929713.NIASO_05375"/>
<feature type="transmembrane region" description="Helical" evidence="1">
    <location>
        <begin position="485"/>
        <end position="502"/>
    </location>
</feature>
<dbReference type="Pfam" id="PF09586">
    <property type="entry name" value="YfhO"/>
    <property type="match status" value="1"/>
</dbReference>
<organism evidence="2 3">
    <name type="scientific">Niabella soli DSM 19437</name>
    <dbReference type="NCBI Taxonomy" id="929713"/>
    <lineage>
        <taxon>Bacteria</taxon>
        <taxon>Pseudomonadati</taxon>
        <taxon>Bacteroidota</taxon>
        <taxon>Chitinophagia</taxon>
        <taxon>Chitinophagales</taxon>
        <taxon>Chitinophagaceae</taxon>
        <taxon>Niabella</taxon>
    </lineage>
</organism>
<evidence type="ECO:0000313" key="2">
    <source>
        <dbReference type="EMBL" id="AHF17302.1"/>
    </source>
</evidence>
<dbReference type="HOGENOM" id="CLU_008305_0_0_10"/>
<dbReference type="InterPro" id="IPR018580">
    <property type="entry name" value="Uncharacterised_YfhO"/>
</dbReference>
<dbReference type="eggNOG" id="COG4485">
    <property type="taxonomic scope" value="Bacteria"/>
</dbReference>
<sequence>MGCYFQYQVSYIQYPVSSIQYPESGIKKQSMKNSWLKSSIPHIIAVVIFVVVALIFCKPVLEGNELQQHDIVGWKGAAQNAFEVKEKTGKMPLWNTTLFSGMPNYQIAMEGKSVLPDLTKIFGLGLPVPANFFFIACICFYILGLALGLNPFAAVLGALAYGFSTYNPVIISAGHNTKMLAIGFMPLLLAGILLIFNRRYWIGLAVAVLGAYQELMSNHPQVNYYFFIIAGFITLFYTAQWIREKDFKQIGIAVVLCGVAAGVGLGAYYLTYATTKEYTEYTMRGGKSVEIQGDKVTTVNTKGLDDSYAFSYSMRLSEPLVMLMPDAYGGSSASPLKESSQEKMVEQLTALGNPQLNAVAPQMVAQMPGYWGGMAKPGESTSGPPYMGVLAVLLALIGFVILKGPLKWGLLVASVLAIVMSWGGYFADFNGILLHDLPLYNKFRAPSMALVIPQLTFIVMAVLTVQRIFFAPDGKAFLEQNFKKVLYTMGGLIVLIALIYLGQSYNSGYDELISGQLPDQIKTIIIGGAKQERQSVFGAQLLRTLLFAAVLLAILYLYMKNKLKPVVATVVLGLIVFIDLWAIDKKYLTDENYVPKEEVVARSFVKTPADDQISQDKDPHYRVFDVNGMNDNHAVYFHRSVLGYHPAKLRIYQDIIERYFGQQPPQDLLNALDVKYIITQNQQGQQSVIPNPGAFGAAWFVKGLKPEANAASELQAVGATHLRDTAIVPQAAVAAIGAIQADTTATITLTKYTNDAIEYNANSATPQFAVFSEVYYPAGWVATIDGKEAAIIKTDYFMRGLVIPAGKHKVQFAFEPATVKRGITVSYISSILVVILVLGGFAMQWWVDKNKKNKTAA</sequence>
<dbReference type="Proteomes" id="UP000003586">
    <property type="component" value="Chromosome"/>
</dbReference>
<evidence type="ECO:0000256" key="1">
    <source>
        <dbReference type="SAM" id="Phobius"/>
    </source>
</evidence>
<feature type="transmembrane region" description="Helical" evidence="1">
    <location>
        <begin position="250"/>
        <end position="270"/>
    </location>
</feature>
<feature type="transmembrane region" description="Helical" evidence="1">
    <location>
        <begin position="179"/>
        <end position="202"/>
    </location>
</feature>
<feature type="transmembrane region" description="Helical" evidence="1">
    <location>
        <begin position="827"/>
        <end position="847"/>
    </location>
</feature>
<protein>
    <recommendedName>
        <fullName evidence="4">Bacterial membrane protein YfhO</fullName>
    </recommendedName>
</protein>
<keyword evidence="1" id="KW-1133">Transmembrane helix</keyword>
<feature type="transmembrane region" description="Helical" evidence="1">
    <location>
        <begin position="121"/>
        <end position="143"/>
    </location>
</feature>
<feature type="transmembrane region" description="Helical" evidence="1">
    <location>
        <begin position="384"/>
        <end position="402"/>
    </location>
</feature>
<reference evidence="2 3" key="1">
    <citation type="submission" date="2013-12" db="EMBL/GenBank/DDBJ databases">
        <authorList>
            <consortium name="DOE Joint Genome Institute"/>
            <person name="Eisen J."/>
            <person name="Huntemann M."/>
            <person name="Han J."/>
            <person name="Chen A."/>
            <person name="Kyrpides N."/>
            <person name="Mavromatis K."/>
            <person name="Markowitz V."/>
            <person name="Palaniappan K."/>
            <person name="Ivanova N."/>
            <person name="Schaumberg A."/>
            <person name="Pati A."/>
            <person name="Liolios K."/>
            <person name="Nordberg H.P."/>
            <person name="Cantor M.N."/>
            <person name="Hua S.X."/>
            <person name="Woyke T."/>
        </authorList>
    </citation>
    <scope>NUCLEOTIDE SEQUENCE [LARGE SCALE GENOMIC DNA]</scope>
    <source>
        <strain evidence="3">DSM 19437</strain>
    </source>
</reference>
<dbReference type="KEGG" id="nso:NIASO_05375"/>
<keyword evidence="1" id="KW-0812">Transmembrane</keyword>
<keyword evidence="3" id="KW-1185">Reference proteome</keyword>
<dbReference type="EMBL" id="CP007035">
    <property type="protein sequence ID" value="AHF17302.1"/>
    <property type="molecule type" value="Genomic_DNA"/>
</dbReference>
<feature type="transmembrane region" description="Helical" evidence="1">
    <location>
        <begin position="149"/>
        <end position="167"/>
    </location>
</feature>
<proteinExistence type="predicted"/>
<dbReference type="PANTHER" id="PTHR38454">
    <property type="entry name" value="INTEGRAL MEMBRANE PROTEIN-RELATED"/>
    <property type="match status" value="1"/>
</dbReference>
<feature type="transmembrane region" description="Helical" evidence="1">
    <location>
        <begin position="40"/>
        <end position="61"/>
    </location>
</feature>
<dbReference type="AlphaFoldDB" id="W0F2Q9"/>